<evidence type="ECO:0000313" key="10">
    <source>
        <dbReference type="EMBL" id="CAF4180893.1"/>
    </source>
</evidence>
<evidence type="ECO:0000256" key="5">
    <source>
        <dbReference type="ARBA" id="ARBA00022989"/>
    </source>
</evidence>
<evidence type="ECO:0000256" key="3">
    <source>
        <dbReference type="ARBA" id="ARBA00022475"/>
    </source>
</evidence>
<name>A0A8S2F1L7_9BILA</name>
<dbReference type="GO" id="GO:0015204">
    <property type="term" value="F:urea transmembrane transporter activity"/>
    <property type="evidence" value="ECO:0007669"/>
    <property type="project" value="InterPro"/>
</dbReference>
<dbReference type="PANTHER" id="PTHR10464:SF4">
    <property type="entry name" value="UREA TRANSPORTER"/>
    <property type="match status" value="1"/>
</dbReference>
<evidence type="ECO:0000256" key="2">
    <source>
        <dbReference type="ARBA" id="ARBA00005914"/>
    </source>
</evidence>
<feature type="transmembrane region" description="Helical" evidence="8">
    <location>
        <begin position="284"/>
        <end position="303"/>
    </location>
</feature>
<comment type="similarity">
    <text evidence="2">Belongs to the urea transporter family.</text>
</comment>
<feature type="transmembrane region" description="Helical" evidence="8">
    <location>
        <begin position="160"/>
        <end position="178"/>
    </location>
</feature>
<comment type="catalytic activity">
    <reaction evidence="7">
        <text>urea(in) = urea(out)</text>
        <dbReference type="Rhea" id="RHEA:32799"/>
        <dbReference type="ChEBI" id="CHEBI:16199"/>
    </reaction>
</comment>
<feature type="transmembrane region" description="Helical" evidence="8">
    <location>
        <begin position="409"/>
        <end position="432"/>
    </location>
</feature>
<dbReference type="EMBL" id="CAJNOK010024076">
    <property type="protein sequence ID" value="CAF1371765.1"/>
    <property type="molecule type" value="Genomic_DNA"/>
</dbReference>
<feature type="non-terminal residue" evidence="9">
    <location>
        <position position="434"/>
    </location>
</feature>
<evidence type="ECO:0008006" key="12">
    <source>
        <dbReference type="Google" id="ProtNLM"/>
    </source>
</evidence>
<protein>
    <recommendedName>
        <fullName evidence="12">Urea transporter</fullName>
    </recommendedName>
</protein>
<dbReference type="Gene3D" id="1.10.3430.10">
    <property type="entry name" value="Ammonium transporter AmtB like domains"/>
    <property type="match status" value="1"/>
</dbReference>
<reference evidence="9" key="1">
    <citation type="submission" date="2021-02" db="EMBL/GenBank/DDBJ databases">
        <authorList>
            <person name="Nowell W R."/>
        </authorList>
    </citation>
    <scope>NUCLEOTIDE SEQUENCE</scope>
</reference>
<evidence type="ECO:0000256" key="1">
    <source>
        <dbReference type="ARBA" id="ARBA00004651"/>
    </source>
</evidence>
<comment type="caution">
    <text evidence="9">The sequence shown here is derived from an EMBL/GenBank/DDBJ whole genome shotgun (WGS) entry which is preliminary data.</text>
</comment>
<feature type="transmembrane region" description="Helical" evidence="8">
    <location>
        <begin position="235"/>
        <end position="254"/>
    </location>
</feature>
<feature type="transmembrane region" description="Helical" evidence="8">
    <location>
        <begin position="212"/>
        <end position="229"/>
    </location>
</feature>
<keyword evidence="3" id="KW-1003">Cell membrane</keyword>
<keyword evidence="6 8" id="KW-0472">Membrane</keyword>
<evidence type="ECO:0000256" key="6">
    <source>
        <dbReference type="ARBA" id="ARBA00023136"/>
    </source>
</evidence>
<dbReference type="PANTHER" id="PTHR10464">
    <property type="entry name" value="UREA TRANSPORTER"/>
    <property type="match status" value="1"/>
</dbReference>
<accession>A0A8S2F1L7</accession>
<keyword evidence="4 8" id="KW-0812">Transmembrane</keyword>
<feature type="transmembrane region" description="Helical" evidence="8">
    <location>
        <begin position="184"/>
        <end position="205"/>
    </location>
</feature>
<dbReference type="GO" id="GO:0005886">
    <property type="term" value="C:plasma membrane"/>
    <property type="evidence" value="ECO:0007669"/>
    <property type="project" value="UniProtKB-SubCell"/>
</dbReference>
<feature type="non-terminal residue" evidence="9">
    <location>
        <position position="1"/>
    </location>
</feature>
<keyword evidence="5 8" id="KW-1133">Transmembrane helix</keyword>
<dbReference type="InterPro" id="IPR029020">
    <property type="entry name" value="Ammonium/urea_transptr"/>
</dbReference>
<evidence type="ECO:0000256" key="4">
    <source>
        <dbReference type="ARBA" id="ARBA00022692"/>
    </source>
</evidence>
<organism evidence="9 11">
    <name type="scientific">Didymodactylos carnosus</name>
    <dbReference type="NCBI Taxonomy" id="1234261"/>
    <lineage>
        <taxon>Eukaryota</taxon>
        <taxon>Metazoa</taxon>
        <taxon>Spiralia</taxon>
        <taxon>Gnathifera</taxon>
        <taxon>Rotifera</taxon>
        <taxon>Eurotatoria</taxon>
        <taxon>Bdelloidea</taxon>
        <taxon>Philodinida</taxon>
        <taxon>Philodinidae</taxon>
        <taxon>Didymodactylos</taxon>
    </lineage>
</organism>
<proteinExistence type="inferred from homology"/>
<dbReference type="EMBL" id="CAJOBA010045750">
    <property type="protein sequence ID" value="CAF4180893.1"/>
    <property type="molecule type" value="Genomic_DNA"/>
</dbReference>
<evidence type="ECO:0000313" key="9">
    <source>
        <dbReference type="EMBL" id="CAF1371765.1"/>
    </source>
</evidence>
<comment type="subcellular location">
    <subcellularLocation>
        <location evidence="1">Cell membrane</location>
        <topology evidence="1">Multi-pass membrane protein</topology>
    </subcellularLocation>
</comment>
<dbReference type="Pfam" id="PF03253">
    <property type="entry name" value="UT"/>
    <property type="match status" value="1"/>
</dbReference>
<dbReference type="AlphaFoldDB" id="A0A8S2F1L7"/>
<dbReference type="Proteomes" id="UP000677228">
    <property type="component" value="Unassembled WGS sequence"/>
</dbReference>
<evidence type="ECO:0000313" key="11">
    <source>
        <dbReference type="Proteomes" id="UP000677228"/>
    </source>
</evidence>
<evidence type="ECO:0000256" key="8">
    <source>
        <dbReference type="SAM" id="Phobius"/>
    </source>
</evidence>
<dbReference type="Proteomes" id="UP000682733">
    <property type="component" value="Unassembled WGS sequence"/>
</dbReference>
<dbReference type="InterPro" id="IPR004937">
    <property type="entry name" value="Urea_transporter"/>
</dbReference>
<evidence type="ECO:0000256" key="7">
    <source>
        <dbReference type="ARBA" id="ARBA00033993"/>
    </source>
</evidence>
<gene>
    <name evidence="9" type="ORF">OVA965_LOCUS31706</name>
    <name evidence="10" type="ORF">TMI583_LOCUS32544</name>
</gene>
<sequence length="434" mass="48395">EQLAPSQSKNEQPNEIQNWTSFITAENISSHLYSDQNALHDEQEERPAEARAWSTFQSADAENVLSEGPTKRQKIILSTTLQDQQKQQPKEDLRGVEQILAYINQHRSARKKYRLSWRSFIGTMSGMEQIYARHDFLRDYEWFRPIFIFMDSVFRGIGQVMFANSPLSGIIITIGLFIGNWELALYGLLGTSVSTLTAHVLGFNYNTIRAGLYGYNGCLAAMGIAYFSFPHSPQMIGPIIIMSIFSTIFFVAVGKILVQRLELSPFTFSFQICTWAWLLGALKYRYFFVNGTILSPGVLTTLVDKPHLSNVSFPGYSVQDNFVGFFASIAQVYFIESPYTGAVILIGICICSRILSFSALFGAVTAQLTAAYLLGLPATAIHAGLWGYNSVLTCQALGGMFFVLDGYRIWLLTLYGSIMTVLMQSAVSAFLAPA</sequence>